<evidence type="ECO:0000256" key="5">
    <source>
        <dbReference type="PIRSR" id="PIRSR620019-2"/>
    </source>
</evidence>
<dbReference type="RefSeq" id="WP_115405972.1">
    <property type="nucleotide sequence ID" value="NZ_UGYV01000001.1"/>
</dbReference>
<dbReference type="PROSITE" id="PS00101">
    <property type="entry name" value="HEXAPEP_TRANSFERASES"/>
    <property type="match status" value="1"/>
</dbReference>
<evidence type="ECO:0000256" key="1">
    <source>
        <dbReference type="ARBA" id="ARBA00007274"/>
    </source>
</evidence>
<keyword evidence="2 7" id="KW-0808">Transferase</keyword>
<evidence type="ECO:0000256" key="4">
    <source>
        <dbReference type="PIRSR" id="PIRSR620019-1"/>
    </source>
</evidence>
<reference evidence="7 8" key="1">
    <citation type="submission" date="2018-06" db="EMBL/GenBank/DDBJ databases">
        <authorList>
            <consortium name="Pathogen Informatics"/>
            <person name="Doyle S."/>
        </authorList>
    </citation>
    <scope>NUCLEOTIDE SEQUENCE [LARGE SCALE GENOMIC DNA]</scope>
    <source>
        <strain evidence="7 8">NCTC10736</strain>
    </source>
</reference>
<sequence>MDSLYIVGSSGHAKVVIDAIEMQRKYIIAGLLDDYRVVGQETMGYQVLGKIDLLTGLSTHGIINVFVAVGCNYIRQQIVDSIIECCVNVNFVTVVHPNAVVSSSAKIMSGTLILAGAIVGPDSTIGEHCIINHAALVDHDCVLAAFTSLAPKATLAGNVTVATRSAVGMAACVIEKVVIGSDVVIGAGATVLISIRSNSVAVGTPARVIKERQFDDPYLS</sequence>
<dbReference type="InterPro" id="IPR050179">
    <property type="entry name" value="Trans_hexapeptide_repeat"/>
</dbReference>
<dbReference type="NCBIfam" id="TIGR03570">
    <property type="entry name" value="NeuD_NnaD"/>
    <property type="match status" value="1"/>
</dbReference>
<dbReference type="PANTHER" id="PTHR43300:SF7">
    <property type="entry name" value="UDP-N-ACETYLBACILLOSAMINE N-ACETYLTRANSFERASE"/>
    <property type="match status" value="1"/>
</dbReference>
<dbReference type="SUPFAM" id="SSF51161">
    <property type="entry name" value="Trimeric LpxA-like enzymes"/>
    <property type="match status" value="1"/>
</dbReference>
<feature type="active site" description="Proton acceptor" evidence="4">
    <location>
        <position position="139"/>
    </location>
</feature>
<dbReference type="Pfam" id="PF17836">
    <property type="entry name" value="PglD_N"/>
    <property type="match status" value="1"/>
</dbReference>
<evidence type="ECO:0000259" key="6">
    <source>
        <dbReference type="Pfam" id="PF17836"/>
    </source>
</evidence>
<proteinExistence type="inferred from homology"/>
<feature type="binding site" evidence="5">
    <location>
        <begin position="10"/>
        <end position="12"/>
    </location>
    <ligand>
        <name>substrate</name>
    </ligand>
</feature>
<keyword evidence="7" id="KW-0012">Acyltransferase</keyword>
<organism evidence="7 8">
    <name type="scientific">Shewanella morhuae</name>
    <dbReference type="NCBI Taxonomy" id="365591"/>
    <lineage>
        <taxon>Bacteria</taxon>
        <taxon>Pseudomonadati</taxon>
        <taxon>Pseudomonadota</taxon>
        <taxon>Gammaproteobacteria</taxon>
        <taxon>Alteromonadales</taxon>
        <taxon>Shewanellaceae</taxon>
        <taxon>Shewanella</taxon>
    </lineage>
</organism>
<evidence type="ECO:0000256" key="2">
    <source>
        <dbReference type="ARBA" id="ARBA00022679"/>
    </source>
</evidence>
<dbReference type="GO" id="GO:0047200">
    <property type="term" value="F:tetrahydrodipicolinate N-acetyltransferase activity"/>
    <property type="evidence" value="ECO:0007669"/>
    <property type="project" value="UniProtKB-EC"/>
</dbReference>
<dbReference type="CDD" id="cd03360">
    <property type="entry name" value="LbH_AT_putative"/>
    <property type="match status" value="1"/>
</dbReference>
<dbReference type="InterPro" id="IPR020019">
    <property type="entry name" value="AcTrfase_PglD-like"/>
</dbReference>
<evidence type="ECO:0000313" key="8">
    <source>
        <dbReference type="Proteomes" id="UP000255061"/>
    </source>
</evidence>
<dbReference type="InterPro" id="IPR018357">
    <property type="entry name" value="Hexapep_transf_CS"/>
</dbReference>
<dbReference type="Gene3D" id="2.160.10.10">
    <property type="entry name" value="Hexapeptide repeat proteins"/>
    <property type="match status" value="1"/>
</dbReference>
<dbReference type="AlphaFoldDB" id="A0A380A6J5"/>
<dbReference type="Gene3D" id="3.40.50.20">
    <property type="match status" value="1"/>
</dbReference>
<dbReference type="EMBL" id="UGYV01000001">
    <property type="protein sequence ID" value="SUI75348.1"/>
    <property type="molecule type" value="Genomic_DNA"/>
</dbReference>
<evidence type="ECO:0000256" key="3">
    <source>
        <dbReference type="ARBA" id="ARBA00022737"/>
    </source>
</evidence>
<feature type="site" description="Increases basicity of active site His" evidence="4">
    <location>
        <position position="140"/>
    </location>
</feature>
<feature type="domain" description="PglD N-terminal" evidence="6">
    <location>
        <begin position="4"/>
        <end position="81"/>
    </location>
</feature>
<dbReference type="Proteomes" id="UP000255061">
    <property type="component" value="Unassembled WGS sequence"/>
</dbReference>
<dbReference type="PANTHER" id="PTHR43300">
    <property type="entry name" value="ACETYLTRANSFERASE"/>
    <property type="match status" value="1"/>
</dbReference>
<name>A0A380A6J5_9GAMM</name>
<dbReference type="InterPro" id="IPR041561">
    <property type="entry name" value="PglD_N"/>
</dbReference>
<feature type="binding site" evidence="5">
    <location>
        <position position="70"/>
    </location>
    <ligand>
        <name>substrate</name>
    </ligand>
</feature>
<keyword evidence="3" id="KW-0677">Repeat</keyword>
<dbReference type="InterPro" id="IPR011004">
    <property type="entry name" value="Trimer_LpxA-like_sf"/>
</dbReference>
<gene>
    <name evidence="7" type="primary">dapH</name>
    <name evidence="7" type="ORF">NCTC10736_01694</name>
</gene>
<protein>
    <submittedName>
        <fullName evidence="7">2,3,4,5-tetrahydropyridine-2,6-dicarboxylate N-acetyltransferase</fullName>
        <ecNumber evidence="7">2.3.1.89</ecNumber>
    </submittedName>
</protein>
<accession>A0A380A6J5</accession>
<evidence type="ECO:0000313" key="7">
    <source>
        <dbReference type="EMBL" id="SUI75348.1"/>
    </source>
</evidence>
<comment type="similarity">
    <text evidence="1">Belongs to the transferase hexapeptide repeat family.</text>
</comment>
<dbReference type="EC" id="2.3.1.89" evidence="7"/>